<dbReference type="InterPro" id="IPR006599">
    <property type="entry name" value="CARP_motif"/>
</dbReference>
<comment type="subunit">
    <text evidence="5">Supercomplex made of cofactors A to E. Cofactors A and D function by capturing and stabilizing tubulin in a quasi-native conformation. Cofactor E binds to the cofactor D-tubulin complex; interaction with cofactor C then causes the release of tubulin polypeptides that are committed to the native state.</text>
</comment>
<proteinExistence type="predicted"/>
<sequence length="306" mass="33936">MLDRLSKRQQSRSTSSTDPSTESTSSFLSRFSELKSSIESHLSDSQSVASDPSQLKPHLDKISESISDLEKLVAQSSYFLPSYDVRSSLKTVSDLKRSLENLSSELIPKKKFSFKNKASKKERDSVVPESKQSIAPVYNSVQPSYVARDSPGFRNKTGEVLVGEFKESEIGEFTISDLDSCEVRIIGCIRALFIHRLKDCRVYVGPVTGSILIEEAEGLGGIEEDLRGADLDAETENWANVDDFRWLRAVQSPNWSILPENERVGIVDISNSGSSDRNLVVLPNIGTVKCNGDSVRSQICCSHNRH</sequence>
<dbReference type="GO" id="GO:0007021">
    <property type="term" value="P:tubulin complex assembly"/>
    <property type="evidence" value="ECO:0007669"/>
    <property type="project" value="TreeGrafter"/>
</dbReference>
<dbReference type="Pfam" id="PF07986">
    <property type="entry name" value="TBCC"/>
    <property type="match status" value="1"/>
</dbReference>
<evidence type="ECO:0000256" key="4">
    <source>
        <dbReference type="ARBA" id="ARBA00023186"/>
    </source>
</evidence>
<evidence type="ECO:0000256" key="1">
    <source>
        <dbReference type="ARBA" id="ARBA00004496"/>
    </source>
</evidence>
<dbReference type="GO" id="GO:0005737">
    <property type="term" value="C:cytoplasm"/>
    <property type="evidence" value="ECO:0007669"/>
    <property type="project" value="UniProtKB-SubCell"/>
</dbReference>
<dbReference type="AlphaFoldDB" id="A0A9D4YBE0"/>
<evidence type="ECO:0000256" key="3">
    <source>
        <dbReference type="ARBA" id="ARBA00022990"/>
    </source>
</evidence>
<dbReference type="InterPro" id="IPR038397">
    <property type="entry name" value="TBCC_N_sf"/>
</dbReference>
<feature type="domain" description="CARP motif" evidence="7">
    <location>
        <begin position="178"/>
        <end position="215"/>
    </location>
</feature>
<evidence type="ECO:0000313" key="9">
    <source>
        <dbReference type="Proteomes" id="UP001058974"/>
    </source>
</evidence>
<comment type="caution">
    <text evidence="8">The sequence shown here is derived from an EMBL/GenBank/DDBJ whole genome shotgun (WGS) entry which is preliminary data.</text>
</comment>
<dbReference type="InterPro" id="IPR027684">
    <property type="entry name" value="TBCC"/>
</dbReference>
<dbReference type="InterPro" id="IPR012945">
    <property type="entry name" value="Tubulin-bd_cofactor_C_dom"/>
</dbReference>
<dbReference type="InterPro" id="IPR016098">
    <property type="entry name" value="CAP/MinC_C"/>
</dbReference>
<dbReference type="EMBL" id="JAMSHJ010000002">
    <property type="protein sequence ID" value="KAI5436468.1"/>
    <property type="molecule type" value="Genomic_DNA"/>
</dbReference>
<keyword evidence="9" id="KW-1185">Reference proteome</keyword>
<reference evidence="8 9" key="1">
    <citation type="journal article" date="2022" name="Nat. Genet.">
        <title>Improved pea reference genome and pan-genome highlight genomic features and evolutionary characteristics.</title>
        <authorList>
            <person name="Yang T."/>
            <person name="Liu R."/>
            <person name="Luo Y."/>
            <person name="Hu S."/>
            <person name="Wang D."/>
            <person name="Wang C."/>
            <person name="Pandey M.K."/>
            <person name="Ge S."/>
            <person name="Xu Q."/>
            <person name="Li N."/>
            <person name="Li G."/>
            <person name="Huang Y."/>
            <person name="Saxena R.K."/>
            <person name="Ji Y."/>
            <person name="Li M."/>
            <person name="Yan X."/>
            <person name="He Y."/>
            <person name="Liu Y."/>
            <person name="Wang X."/>
            <person name="Xiang C."/>
            <person name="Varshney R.K."/>
            <person name="Ding H."/>
            <person name="Gao S."/>
            <person name="Zong X."/>
        </authorList>
    </citation>
    <scope>NUCLEOTIDE SEQUENCE [LARGE SCALE GENOMIC DNA]</scope>
    <source>
        <strain evidence="8 9">cv. Zhongwan 6</strain>
    </source>
</reference>
<organism evidence="8 9">
    <name type="scientific">Pisum sativum</name>
    <name type="common">Garden pea</name>
    <name type="synonym">Lathyrus oleraceus</name>
    <dbReference type="NCBI Taxonomy" id="3888"/>
    <lineage>
        <taxon>Eukaryota</taxon>
        <taxon>Viridiplantae</taxon>
        <taxon>Streptophyta</taxon>
        <taxon>Embryophyta</taxon>
        <taxon>Tracheophyta</taxon>
        <taxon>Spermatophyta</taxon>
        <taxon>Magnoliopsida</taxon>
        <taxon>eudicotyledons</taxon>
        <taxon>Gunneridae</taxon>
        <taxon>Pentapetalae</taxon>
        <taxon>rosids</taxon>
        <taxon>fabids</taxon>
        <taxon>Fabales</taxon>
        <taxon>Fabaceae</taxon>
        <taxon>Papilionoideae</taxon>
        <taxon>50 kb inversion clade</taxon>
        <taxon>NPAAA clade</taxon>
        <taxon>Hologalegina</taxon>
        <taxon>IRL clade</taxon>
        <taxon>Fabeae</taxon>
        <taxon>Lathyrus</taxon>
    </lineage>
</organism>
<keyword evidence="3" id="KW-0007">Acetylation</keyword>
<dbReference type="Proteomes" id="UP001058974">
    <property type="component" value="Chromosome 2"/>
</dbReference>
<gene>
    <name evidence="8" type="ORF">KIW84_022819</name>
</gene>
<feature type="region of interest" description="Disordered" evidence="6">
    <location>
        <begin position="1"/>
        <end position="28"/>
    </location>
</feature>
<dbReference type="Gene3D" id="1.20.58.1250">
    <property type="entry name" value="Tubulin Binding Cofactor C, N-terminal domain"/>
    <property type="match status" value="1"/>
</dbReference>
<dbReference type="PANTHER" id="PTHR15139">
    <property type="entry name" value="TUBULIN FOLDING COFACTOR C"/>
    <property type="match status" value="1"/>
</dbReference>
<evidence type="ECO:0000256" key="2">
    <source>
        <dbReference type="ARBA" id="ARBA00022490"/>
    </source>
</evidence>
<name>A0A9D4YBE0_PEA</name>
<dbReference type="GO" id="GO:0015631">
    <property type="term" value="F:tubulin binding"/>
    <property type="evidence" value="ECO:0007669"/>
    <property type="project" value="InterPro"/>
</dbReference>
<dbReference type="Pfam" id="PF16752">
    <property type="entry name" value="TBCC_N"/>
    <property type="match status" value="1"/>
</dbReference>
<dbReference type="Gramene" id="Psat02G0281900-T1">
    <property type="protein sequence ID" value="KAI5436468.1"/>
    <property type="gene ID" value="KIW84_022819"/>
</dbReference>
<dbReference type="SMART" id="SM00673">
    <property type="entry name" value="CARP"/>
    <property type="match status" value="1"/>
</dbReference>
<evidence type="ECO:0000313" key="8">
    <source>
        <dbReference type="EMBL" id="KAI5436468.1"/>
    </source>
</evidence>
<evidence type="ECO:0000256" key="5">
    <source>
        <dbReference type="ARBA" id="ARBA00026055"/>
    </source>
</evidence>
<dbReference type="GO" id="GO:0007023">
    <property type="term" value="P:post-chaperonin tubulin folding pathway"/>
    <property type="evidence" value="ECO:0007669"/>
    <property type="project" value="InterPro"/>
</dbReference>
<dbReference type="Gene3D" id="2.160.20.70">
    <property type="match status" value="2"/>
</dbReference>
<keyword evidence="4" id="KW-0143">Chaperone</keyword>
<accession>A0A9D4YBE0</accession>
<feature type="compositionally biased region" description="Low complexity" evidence="6">
    <location>
        <begin position="11"/>
        <end position="26"/>
    </location>
</feature>
<protein>
    <recommendedName>
        <fullName evidence="7">CARP motif domain-containing protein</fullName>
    </recommendedName>
</protein>
<keyword evidence="2" id="KW-0963">Cytoplasm</keyword>
<evidence type="ECO:0000256" key="6">
    <source>
        <dbReference type="SAM" id="MobiDB-lite"/>
    </source>
</evidence>
<dbReference type="PANTHER" id="PTHR15139:SF0">
    <property type="entry name" value="TUBULIN-SPECIFIC CHAPERONE C"/>
    <property type="match status" value="1"/>
</dbReference>
<comment type="subcellular location">
    <subcellularLocation>
        <location evidence="1">Cytoplasm</location>
    </subcellularLocation>
</comment>
<dbReference type="InterPro" id="IPR031925">
    <property type="entry name" value="TBCC_N"/>
</dbReference>
<evidence type="ECO:0000259" key="7">
    <source>
        <dbReference type="SMART" id="SM00673"/>
    </source>
</evidence>